<evidence type="ECO:0000313" key="3">
    <source>
        <dbReference type="Proteomes" id="UP000186894"/>
    </source>
</evidence>
<comment type="caution">
    <text evidence="2">The sequence shown here is derived from an EMBL/GenBank/DDBJ whole genome shotgun (WGS) entry which is preliminary data.</text>
</comment>
<dbReference type="InterPro" id="IPR010621">
    <property type="entry name" value="DUF1214"/>
</dbReference>
<reference evidence="2 3" key="1">
    <citation type="submission" date="2016-09" db="EMBL/GenBank/DDBJ databases">
        <title>Rhizobium oryziradicis sp. nov., isolated from the root of rice.</title>
        <authorList>
            <person name="Zhao J."/>
            <person name="Zhang X."/>
        </authorList>
    </citation>
    <scope>NUCLEOTIDE SEQUENCE [LARGE SCALE GENOMIC DNA]</scope>
    <source>
        <strain evidence="2 3">N19</strain>
    </source>
</reference>
<keyword evidence="3" id="KW-1185">Reference proteome</keyword>
<dbReference type="InterPro" id="IPR037049">
    <property type="entry name" value="DUF1214_C_sf"/>
</dbReference>
<dbReference type="Pfam" id="PF06742">
    <property type="entry name" value="DUF1214"/>
    <property type="match status" value="1"/>
</dbReference>
<dbReference type="PIRSF" id="PIRSF009471">
    <property type="entry name" value="UCP009471"/>
    <property type="match status" value="1"/>
</dbReference>
<dbReference type="STRING" id="1867956.BJF95_14440"/>
<protein>
    <recommendedName>
        <fullName evidence="1">DUF1214 domain-containing protein</fullName>
    </recommendedName>
</protein>
<dbReference type="Proteomes" id="UP000186894">
    <property type="component" value="Unassembled WGS sequence"/>
</dbReference>
<dbReference type="AlphaFoldDB" id="A0A1Q8ZXV9"/>
<dbReference type="EMBL" id="MKIM01000018">
    <property type="protein sequence ID" value="OLP46881.1"/>
    <property type="molecule type" value="Genomic_DNA"/>
</dbReference>
<evidence type="ECO:0000313" key="2">
    <source>
        <dbReference type="EMBL" id="OLP46881.1"/>
    </source>
</evidence>
<dbReference type="RefSeq" id="WP_075637620.1">
    <property type="nucleotide sequence ID" value="NZ_MKIM01000018.1"/>
</dbReference>
<accession>A0A1Q8ZXV9</accession>
<evidence type="ECO:0000259" key="1">
    <source>
        <dbReference type="Pfam" id="PF06742"/>
    </source>
</evidence>
<name>A0A1Q8ZXV9_9HYPH</name>
<organism evidence="2 3">
    <name type="scientific">Rhizobium oryziradicis</name>
    <dbReference type="NCBI Taxonomy" id="1867956"/>
    <lineage>
        <taxon>Bacteria</taxon>
        <taxon>Pseudomonadati</taxon>
        <taxon>Pseudomonadota</taxon>
        <taxon>Alphaproteobacteria</taxon>
        <taxon>Hyphomicrobiales</taxon>
        <taxon>Rhizobiaceae</taxon>
        <taxon>Rhizobium/Agrobacterium group</taxon>
        <taxon>Rhizobium</taxon>
    </lineage>
</organism>
<gene>
    <name evidence="2" type="ORF">BJF95_14440</name>
</gene>
<dbReference type="Gene3D" id="2.60.120.600">
    <property type="entry name" value="Domain of unknown function DUF1214, C-terminal domain"/>
    <property type="match status" value="1"/>
</dbReference>
<dbReference type="InterPro" id="IPR012038">
    <property type="entry name" value="UCP009471"/>
</dbReference>
<sequence length="196" mass="20619">MFRVPLLVLLALVIAFGLGIQSTLVALNATVGFGEISIDGWRAFPEAQTASADPYARSHRARAGRLLLGSAEGLTFIATTDTSGQRLTGLCRYKLAGSVPTTRFWTLYATRPNGEPLNVSQDLPTALNSIITLKNPDGTMNITIGAKATANNWLAIAPDGGPIMLNLTLLDTPAAGNSGLVALTMPRIERIGCGNV</sequence>
<dbReference type="SUPFAM" id="SSF160935">
    <property type="entry name" value="VPA0735-like"/>
    <property type="match status" value="1"/>
</dbReference>
<proteinExistence type="predicted"/>
<dbReference type="OrthoDB" id="7837485at2"/>
<feature type="domain" description="DUF1214" evidence="1">
    <location>
        <begin position="72"/>
        <end position="172"/>
    </location>
</feature>